<keyword evidence="10" id="KW-0614">Plasmid</keyword>
<gene>
    <name evidence="10" type="ORF">IAG43_33570</name>
</gene>
<evidence type="ECO:0000256" key="6">
    <source>
        <dbReference type="ARBA" id="ARBA00023136"/>
    </source>
</evidence>
<keyword evidence="5 8" id="KW-1133">Transmembrane helix</keyword>
<keyword evidence="3" id="KW-1003">Cell membrane</keyword>
<keyword evidence="11" id="KW-1185">Reference proteome</keyword>
<evidence type="ECO:0000313" key="10">
    <source>
        <dbReference type="EMBL" id="QNP67945.1"/>
    </source>
</evidence>
<keyword evidence="4 8" id="KW-0812">Transmembrane</keyword>
<dbReference type="EMBL" id="CP060826">
    <property type="protein sequence ID" value="QNP67945.1"/>
    <property type="molecule type" value="Genomic_DNA"/>
</dbReference>
<evidence type="ECO:0000256" key="8">
    <source>
        <dbReference type="SAM" id="Phobius"/>
    </source>
</evidence>
<feature type="transmembrane region" description="Helical" evidence="8">
    <location>
        <begin position="322"/>
        <end position="345"/>
    </location>
</feature>
<evidence type="ECO:0000256" key="3">
    <source>
        <dbReference type="ARBA" id="ARBA00022475"/>
    </source>
</evidence>
<feature type="transmembrane region" description="Helical" evidence="8">
    <location>
        <begin position="351"/>
        <end position="370"/>
    </location>
</feature>
<dbReference type="SUPFAM" id="SSF103473">
    <property type="entry name" value="MFS general substrate transporter"/>
    <property type="match status" value="1"/>
</dbReference>
<feature type="compositionally biased region" description="Low complexity" evidence="7">
    <location>
        <begin position="394"/>
        <end position="404"/>
    </location>
</feature>
<dbReference type="GO" id="GO:0022857">
    <property type="term" value="F:transmembrane transporter activity"/>
    <property type="evidence" value="ECO:0007669"/>
    <property type="project" value="InterPro"/>
</dbReference>
<dbReference type="InterPro" id="IPR050171">
    <property type="entry name" value="MFS_Transporters"/>
</dbReference>
<comment type="subcellular location">
    <subcellularLocation>
        <location evidence="1">Cell membrane</location>
        <topology evidence="1">Multi-pass membrane protein</topology>
    </subcellularLocation>
</comment>
<feature type="domain" description="Major facilitator superfamily (MFS) profile" evidence="9">
    <location>
        <begin position="1"/>
        <end position="165"/>
    </location>
</feature>
<sequence>MFLAGSALYFTRFGGLSETELGLGLAIAGIVGLATTVPMGRLADRYGPRNLMLVVSVWRAVGYLAYLSVEGFTEFVVTASLLYIMDRSGQPLNQALVGRLITGPERNRTMAFIRSLRNVGFTVGFAVGGVALTSGSATAFQWLFVGNAVSFLVIFFFITLLPKVEPVAARNKRAGVAADAVVPPLRNWRFVAVTAANGVLFLHDAILTIVLPLWVAEHTRSPIWMITVLITTNTIITVVAQVPVTKHIDSLASAARATTRSALLLSVACVAFAAGGVADSPWWAAAALMTALLVMTYGELLHSASSWEITFAMSPEAAQGRYIAFFNVGFSAAEIAGPAVVLWLIAQAGPGGWLVLAVCFPIAAAVSRLGTRQGPAEDTPADPAGETAPVEQVSPPAGAATAAAPAGEAVPAAVPASVPAAAGS</sequence>
<name>A0A7H0I579_9ACTN</name>
<feature type="region of interest" description="Disordered" evidence="7">
    <location>
        <begin position="371"/>
        <end position="404"/>
    </location>
</feature>
<feature type="transmembrane region" description="Helical" evidence="8">
    <location>
        <begin position="257"/>
        <end position="276"/>
    </location>
</feature>
<dbReference type="GO" id="GO:0005886">
    <property type="term" value="C:plasma membrane"/>
    <property type="evidence" value="ECO:0007669"/>
    <property type="project" value="UniProtKB-SubCell"/>
</dbReference>
<dbReference type="PROSITE" id="PS50850">
    <property type="entry name" value="MFS"/>
    <property type="match status" value="1"/>
</dbReference>
<dbReference type="PANTHER" id="PTHR23517">
    <property type="entry name" value="RESISTANCE PROTEIN MDTM, PUTATIVE-RELATED-RELATED"/>
    <property type="match status" value="1"/>
</dbReference>
<organism evidence="10 11">
    <name type="scientific">Streptomyces genisteinicus</name>
    <dbReference type="NCBI Taxonomy" id="2768068"/>
    <lineage>
        <taxon>Bacteria</taxon>
        <taxon>Bacillati</taxon>
        <taxon>Actinomycetota</taxon>
        <taxon>Actinomycetes</taxon>
        <taxon>Kitasatosporales</taxon>
        <taxon>Streptomycetaceae</taxon>
        <taxon>Streptomyces</taxon>
    </lineage>
</organism>
<dbReference type="Proteomes" id="UP000516230">
    <property type="component" value="Plasmid unnamed2"/>
</dbReference>
<dbReference type="PANTHER" id="PTHR23517:SF2">
    <property type="entry name" value="MULTIDRUG RESISTANCE PROTEIN MDTH"/>
    <property type="match status" value="1"/>
</dbReference>
<dbReference type="InterPro" id="IPR020846">
    <property type="entry name" value="MFS_dom"/>
</dbReference>
<evidence type="ECO:0000256" key="2">
    <source>
        <dbReference type="ARBA" id="ARBA00022448"/>
    </source>
</evidence>
<feature type="transmembrane region" description="Helical" evidence="8">
    <location>
        <begin position="139"/>
        <end position="161"/>
    </location>
</feature>
<feature type="transmembrane region" description="Helical" evidence="8">
    <location>
        <begin position="222"/>
        <end position="245"/>
    </location>
</feature>
<evidence type="ECO:0000256" key="4">
    <source>
        <dbReference type="ARBA" id="ARBA00022692"/>
    </source>
</evidence>
<geneLocation type="plasmid" evidence="10 11">
    <name>unnamed2</name>
</geneLocation>
<dbReference type="Pfam" id="PF07690">
    <property type="entry name" value="MFS_1"/>
    <property type="match status" value="1"/>
</dbReference>
<feature type="transmembrane region" description="Helical" evidence="8">
    <location>
        <begin position="63"/>
        <end position="84"/>
    </location>
</feature>
<reference evidence="10 11" key="1">
    <citation type="submission" date="2020-08" db="EMBL/GenBank/DDBJ databases">
        <title>A novel species.</title>
        <authorList>
            <person name="Gao J."/>
        </authorList>
    </citation>
    <scope>NUCLEOTIDE SEQUENCE [LARGE SCALE GENOMIC DNA]</scope>
    <source>
        <strain evidence="10 11">CRPJ-33</strain>
        <plasmid evidence="10 11">unnamed2</plasmid>
    </source>
</reference>
<evidence type="ECO:0000313" key="11">
    <source>
        <dbReference type="Proteomes" id="UP000516230"/>
    </source>
</evidence>
<dbReference type="AlphaFoldDB" id="A0A7H0I579"/>
<dbReference type="KEGG" id="sgj:IAG43_33570"/>
<accession>A0A7H0I579</accession>
<dbReference type="InterPro" id="IPR036259">
    <property type="entry name" value="MFS_trans_sf"/>
</dbReference>
<keyword evidence="6 8" id="KW-0472">Membrane</keyword>
<protein>
    <submittedName>
        <fullName evidence="10">MFS transporter</fullName>
    </submittedName>
</protein>
<evidence type="ECO:0000259" key="9">
    <source>
        <dbReference type="PROSITE" id="PS50850"/>
    </source>
</evidence>
<keyword evidence="2" id="KW-0813">Transport</keyword>
<feature type="transmembrane region" description="Helical" evidence="8">
    <location>
        <begin position="190"/>
        <end position="216"/>
    </location>
</feature>
<dbReference type="Gene3D" id="1.20.1250.20">
    <property type="entry name" value="MFS general substrate transporter like domains"/>
    <property type="match status" value="1"/>
</dbReference>
<feature type="transmembrane region" description="Helical" evidence="8">
    <location>
        <begin position="282"/>
        <end position="301"/>
    </location>
</feature>
<evidence type="ECO:0000256" key="1">
    <source>
        <dbReference type="ARBA" id="ARBA00004651"/>
    </source>
</evidence>
<evidence type="ECO:0000256" key="7">
    <source>
        <dbReference type="SAM" id="MobiDB-lite"/>
    </source>
</evidence>
<proteinExistence type="predicted"/>
<evidence type="ECO:0000256" key="5">
    <source>
        <dbReference type="ARBA" id="ARBA00022989"/>
    </source>
</evidence>
<feature type="transmembrane region" description="Helical" evidence="8">
    <location>
        <begin position="116"/>
        <end position="133"/>
    </location>
</feature>
<feature type="transmembrane region" description="Helical" evidence="8">
    <location>
        <begin position="21"/>
        <end position="43"/>
    </location>
</feature>
<dbReference type="InterPro" id="IPR011701">
    <property type="entry name" value="MFS"/>
</dbReference>